<evidence type="ECO:0000313" key="3">
    <source>
        <dbReference type="Proteomes" id="UP000199256"/>
    </source>
</evidence>
<accession>A0A1H7H209</accession>
<feature type="domain" description="Glycosyltransferase 2-like" evidence="1">
    <location>
        <begin position="7"/>
        <end position="114"/>
    </location>
</feature>
<dbReference type="EMBL" id="FOAA01000002">
    <property type="protein sequence ID" value="SEK44456.1"/>
    <property type="molecule type" value="Genomic_DNA"/>
</dbReference>
<keyword evidence="2" id="KW-0808">Transferase</keyword>
<dbReference type="InterPro" id="IPR001173">
    <property type="entry name" value="Glyco_trans_2-like"/>
</dbReference>
<organism evidence="2 3">
    <name type="scientific">Ectothiorhodospira marina</name>
    <dbReference type="NCBI Taxonomy" id="1396821"/>
    <lineage>
        <taxon>Bacteria</taxon>
        <taxon>Pseudomonadati</taxon>
        <taxon>Pseudomonadota</taxon>
        <taxon>Gammaproteobacteria</taxon>
        <taxon>Chromatiales</taxon>
        <taxon>Ectothiorhodospiraceae</taxon>
        <taxon>Ectothiorhodospira</taxon>
    </lineage>
</organism>
<dbReference type="PANTHER" id="PTHR43685">
    <property type="entry name" value="GLYCOSYLTRANSFERASE"/>
    <property type="match status" value="1"/>
</dbReference>
<reference evidence="3" key="1">
    <citation type="submission" date="2016-10" db="EMBL/GenBank/DDBJ databases">
        <authorList>
            <person name="Varghese N."/>
            <person name="Submissions S."/>
        </authorList>
    </citation>
    <scope>NUCLEOTIDE SEQUENCE [LARGE SCALE GENOMIC DNA]</scope>
    <source>
        <strain evidence="3">DSM 241</strain>
    </source>
</reference>
<sequence length="303" mass="34276">MASPLFSIFIPAYNRGHVITRALDSISAQGFRSWEVIVVDDGSTDDTGDVVARWSSHHDIPVHYAYQANRGKHVAHNHGVSLARGELFMVLDSDDILLPDALGKVAAAWLDLSPEARAGSAGVEGLCITSAGILHGTPYPCDPWDGNYLVLRGELGVCGEKRSALRVDVLKHYPYPVFANETHVRPSYIWKQIAHRYGLRCINQPLQVVDFATDGLTATASRRRLRNVRGLFAYWRDDIHHHQGCLRVSRRIRHYAEFVRYGLHADFGLREQWCEVPNRLLWLMAFPRGVSNYVGDRMKTRRH</sequence>
<dbReference type="InterPro" id="IPR050834">
    <property type="entry name" value="Glycosyltransf_2"/>
</dbReference>
<dbReference type="RefSeq" id="WP_090250669.1">
    <property type="nucleotide sequence ID" value="NZ_FOAA01000002.1"/>
</dbReference>
<keyword evidence="3" id="KW-1185">Reference proteome</keyword>
<dbReference type="Pfam" id="PF00535">
    <property type="entry name" value="Glycos_transf_2"/>
    <property type="match status" value="1"/>
</dbReference>
<dbReference type="CDD" id="cd00761">
    <property type="entry name" value="Glyco_tranf_GTA_type"/>
    <property type="match status" value="1"/>
</dbReference>
<evidence type="ECO:0000259" key="1">
    <source>
        <dbReference type="Pfam" id="PF00535"/>
    </source>
</evidence>
<evidence type="ECO:0000313" key="2">
    <source>
        <dbReference type="EMBL" id="SEK44456.1"/>
    </source>
</evidence>
<dbReference type="PANTHER" id="PTHR43685:SF11">
    <property type="entry name" value="GLYCOSYLTRANSFERASE TAGX-RELATED"/>
    <property type="match status" value="1"/>
</dbReference>
<dbReference type="GO" id="GO:0016740">
    <property type="term" value="F:transferase activity"/>
    <property type="evidence" value="ECO:0007669"/>
    <property type="project" value="UniProtKB-KW"/>
</dbReference>
<dbReference type="STRING" id="1396821.SAMN05444515_10246"/>
<dbReference type="SUPFAM" id="SSF53448">
    <property type="entry name" value="Nucleotide-diphospho-sugar transferases"/>
    <property type="match status" value="1"/>
</dbReference>
<protein>
    <submittedName>
        <fullName evidence="2">Glycosyl transferase family 2</fullName>
    </submittedName>
</protein>
<dbReference type="InterPro" id="IPR029044">
    <property type="entry name" value="Nucleotide-diphossugar_trans"/>
</dbReference>
<gene>
    <name evidence="2" type="ORF">SAMN05444515_10246</name>
</gene>
<dbReference type="OrthoDB" id="9805612at2"/>
<dbReference type="Gene3D" id="3.90.550.10">
    <property type="entry name" value="Spore Coat Polysaccharide Biosynthesis Protein SpsA, Chain A"/>
    <property type="match status" value="1"/>
</dbReference>
<name>A0A1H7H209_9GAMM</name>
<proteinExistence type="predicted"/>
<dbReference type="Proteomes" id="UP000199256">
    <property type="component" value="Unassembled WGS sequence"/>
</dbReference>
<dbReference type="AlphaFoldDB" id="A0A1H7H209"/>